<dbReference type="InterPro" id="IPR010260">
    <property type="entry name" value="AlpA"/>
</dbReference>
<dbReference type="RefSeq" id="WP_223468165.1">
    <property type="nucleotide sequence ID" value="NZ_JAFBIL020000004.1"/>
</dbReference>
<organism evidence="1 2">
    <name type="scientific">Massilia soli</name>
    <dbReference type="NCBI Taxonomy" id="2792854"/>
    <lineage>
        <taxon>Bacteria</taxon>
        <taxon>Pseudomonadati</taxon>
        <taxon>Pseudomonadota</taxon>
        <taxon>Betaproteobacteria</taxon>
        <taxon>Burkholderiales</taxon>
        <taxon>Oxalobacteraceae</taxon>
        <taxon>Telluria group</taxon>
        <taxon>Massilia</taxon>
    </lineage>
</organism>
<gene>
    <name evidence="1" type="ORF">I4X03_010405</name>
</gene>
<sequence>MSESTIERLPTVLHRLGVSRSSLYKLIQRGDFKAPVKLGPRSVGWLSTDTDDFIAARVHASRQQVSQ</sequence>
<comment type="caution">
    <text evidence="1">The sequence shown here is derived from an EMBL/GenBank/DDBJ whole genome shotgun (WGS) entry which is preliminary data.</text>
</comment>
<name>A0ABS7SND8_9BURK</name>
<reference evidence="1 2" key="1">
    <citation type="submission" date="2021-08" db="EMBL/GenBank/DDBJ databases">
        <title>Massilia sp. R798.</title>
        <authorList>
            <person name="Baek J.H."/>
            <person name="Jung H.S."/>
            <person name="Kim K.R."/>
            <person name="Jeon C.O."/>
        </authorList>
    </citation>
    <scope>NUCLEOTIDE SEQUENCE [LARGE SCALE GENOMIC DNA]</scope>
    <source>
        <strain evidence="1 2">R798</strain>
    </source>
</reference>
<dbReference type="Gene3D" id="1.10.238.160">
    <property type="match status" value="1"/>
</dbReference>
<keyword evidence="2" id="KW-1185">Reference proteome</keyword>
<evidence type="ECO:0000313" key="2">
    <source>
        <dbReference type="Proteomes" id="UP000809349"/>
    </source>
</evidence>
<evidence type="ECO:0000313" key="1">
    <source>
        <dbReference type="EMBL" id="MBZ2207668.1"/>
    </source>
</evidence>
<dbReference type="Proteomes" id="UP000809349">
    <property type="component" value="Unassembled WGS sequence"/>
</dbReference>
<dbReference type="Pfam" id="PF05930">
    <property type="entry name" value="Phage_AlpA"/>
    <property type="match status" value="1"/>
</dbReference>
<dbReference type="EMBL" id="JAFBIL020000004">
    <property type="protein sequence ID" value="MBZ2207668.1"/>
    <property type="molecule type" value="Genomic_DNA"/>
</dbReference>
<accession>A0ABS7SND8</accession>
<protein>
    <submittedName>
        <fullName evidence="1">AlpA family phage regulatory protein</fullName>
    </submittedName>
</protein>
<proteinExistence type="predicted"/>